<feature type="compositionally biased region" description="Low complexity" evidence="1">
    <location>
        <begin position="126"/>
        <end position="136"/>
    </location>
</feature>
<dbReference type="EMBL" id="UYRU01070234">
    <property type="protein sequence ID" value="VDN19483.1"/>
    <property type="molecule type" value="Genomic_DNA"/>
</dbReference>
<evidence type="ECO:0000313" key="2">
    <source>
        <dbReference type="EMBL" id="VDN19483.1"/>
    </source>
</evidence>
<gene>
    <name evidence="2" type="ORF">DILT_LOCUS13424</name>
</gene>
<accession>A0A3P7M7Y1</accession>
<dbReference type="AlphaFoldDB" id="A0A3P7M7Y1"/>
<keyword evidence="3" id="KW-1185">Reference proteome</keyword>
<proteinExistence type="predicted"/>
<sequence length="142" mass="15460">MSGLLGHVKASLKATGHDLLEADLSHALANTSAEDASPLMMEFAFDKVNKGNGAALEWAKRTADSLSLPEPLSVRPEAFKDLKSDPQAKFAVMRLICSPDAHSEWQPTWRQFREELYRAARLGADSRSVPSSSSSSGQQHPL</sequence>
<name>A0A3P7M7Y1_DIBLA</name>
<dbReference type="Proteomes" id="UP000281553">
    <property type="component" value="Unassembled WGS sequence"/>
</dbReference>
<evidence type="ECO:0000256" key="1">
    <source>
        <dbReference type="SAM" id="MobiDB-lite"/>
    </source>
</evidence>
<feature type="region of interest" description="Disordered" evidence="1">
    <location>
        <begin position="123"/>
        <end position="142"/>
    </location>
</feature>
<dbReference type="OrthoDB" id="10421253at2759"/>
<protein>
    <submittedName>
        <fullName evidence="2">Uncharacterized protein</fullName>
    </submittedName>
</protein>
<organism evidence="2 3">
    <name type="scientific">Dibothriocephalus latus</name>
    <name type="common">Fish tapeworm</name>
    <name type="synonym">Diphyllobothrium latum</name>
    <dbReference type="NCBI Taxonomy" id="60516"/>
    <lineage>
        <taxon>Eukaryota</taxon>
        <taxon>Metazoa</taxon>
        <taxon>Spiralia</taxon>
        <taxon>Lophotrochozoa</taxon>
        <taxon>Platyhelminthes</taxon>
        <taxon>Cestoda</taxon>
        <taxon>Eucestoda</taxon>
        <taxon>Diphyllobothriidea</taxon>
        <taxon>Diphyllobothriidae</taxon>
        <taxon>Dibothriocephalus</taxon>
    </lineage>
</organism>
<evidence type="ECO:0000313" key="3">
    <source>
        <dbReference type="Proteomes" id="UP000281553"/>
    </source>
</evidence>
<reference evidence="2 3" key="1">
    <citation type="submission" date="2018-11" db="EMBL/GenBank/DDBJ databases">
        <authorList>
            <consortium name="Pathogen Informatics"/>
        </authorList>
    </citation>
    <scope>NUCLEOTIDE SEQUENCE [LARGE SCALE GENOMIC DNA]</scope>
</reference>